<keyword evidence="4" id="KW-0378">Hydrolase</keyword>
<dbReference type="KEGG" id="llu:AKJ09_06517"/>
<proteinExistence type="inferred from homology"/>
<dbReference type="PROSITE" id="PS50035">
    <property type="entry name" value="PLD"/>
    <property type="match status" value="1"/>
</dbReference>
<dbReference type="EC" id="3.1.4.4" evidence="3"/>
<evidence type="ECO:0000313" key="9">
    <source>
        <dbReference type="EMBL" id="AKU99853.1"/>
    </source>
</evidence>
<gene>
    <name evidence="9" type="ORF">AKJ09_06517</name>
</gene>
<dbReference type="EMBL" id="CP012333">
    <property type="protein sequence ID" value="AKU99853.1"/>
    <property type="molecule type" value="Genomic_DNA"/>
</dbReference>
<dbReference type="GO" id="GO:0006793">
    <property type="term" value="P:phosphorus metabolic process"/>
    <property type="evidence" value="ECO:0007669"/>
    <property type="project" value="UniProtKB-ARBA"/>
</dbReference>
<keyword evidence="5" id="KW-0442">Lipid degradation</keyword>
<dbReference type="PATRIC" id="fig|1391654.3.peg.6610"/>
<organism evidence="9 10">
    <name type="scientific">Labilithrix luteola</name>
    <dbReference type="NCBI Taxonomy" id="1391654"/>
    <lineage>
        <taxon>Bacteria</taxon>
        <taxon>Pseudomonadati</taxon>
        <taxon>Myxococcota</taxon>
        <taxon>Polyangia</taxon>
        <taxon>Polyangiales</taxon>
        <taxon>Labilitrichaceae</taxon>
        <taxon>Labilithrix</taxon>
    </lineage>
</organism>
<dbReference type="GO" id="GO:0016042">
    <property type="term" value="P:lipid catabolic process"/>
    <property type="evidence" value="ECO:0007669"/>
    <property type="project" value="UniProtKB-KW"/>
</dbReference>
<dbReference type="InterPro" id="IPR001736">
    <property type="entry name" value="PLipase_D/transphosphatidylase"/>
</dbReference>
<sequence length="584" mass="66036">MDVFAISNVDDAVIFWRTDDRIKGCWGYAIERERRLDDGSIRRDILENRAGLPKDEPRPNQHRPSTEWPFQRFSWTDHSVNQGDVVRYRVVPMLFSQGKLSQALDMRSNWTPWLTLSEEAGDKTNLLFNRGLVISQFMSRYLEDLRVKEGLGTLDDALGAFKKSLDDHELPIRKFLSGELRRKLLELLQAAKSEKRIVWAALYELDDEELIAGLEKLGSRCRIVLANGSIQPQKGVPAAELRKKDQNKKARARLLKAGAEVHDRMISPGALGHNKFLVVTDAKRKPLAAWTGSTNWTKTGLCTQINNGFYVENSDFAQTYLDQWDRLKDAKSDFPADLVEENSVAKSIKVGKSDMRIWFTRTRGKVDLDAIEDVLGKAKDAVLFLMFQPGGSGPFGTIEKLVGRKDLYVKGVVSTLPPKKNGAADDEDTVEVVTVGDGQKRPPMMLDIVQPEGIKTPFASWAATVTRKDFLSGKNKVGFAIVHSKVIVVDPFTKPVVITGSHNFSSSASQKNDENFVIVRDNPKLAMQYAAHILSVYQHYRWLNVVYDKQRRNKLPTVPLAEADTWQDRHLKGASKREIDFWVR</sequence>
<keyword evidence="6" id="KW-0443">Lipid metabolism</keyword>
<comment type="similarity">
    <text evidence="2">Belongs to the phospholipase D family.</text>
</comment>
<dbReference type="AlphaFoldDB" id="A0A0K1Q236"/>
<dbReference type="Pfam" id="PF13091">
    <property type="entry name" value="PLDc_2"/>
    <property type="match status" value="2"/>
</dbReference>
<dbReference type="GO" id="GO:0004630">
    <property type="term" value="F:phospholipase D activity"/>
    <property type="evidence" value="ECO:0007669"/>
    <property type="project" value="UniProtKB-EC"/>
</dbReference>
<dbReference type="PANTHER" id="PTHR43856:SF1">
    <property type="entry name" value="MITOCHONDRIAL CARDIOLIPIN HYDROLASE"/>
    <property type="match status" value="1"/>
</dbReference>
<dbReference type="GO" id="GO:0016891">
    <property type="term" value="F:RNA endonuclease activity producing 5'-phosphomonoesters, hydrolytic mechanism"/>
    <property type="evidence" value="ECO:0007669"/>
    <property type="project" value="TreeGrafter"/>
</dbReference>
<evidence type="ECO:0000256" key="5">
    <source>
        <dbReference type="ARBA" id="ARBA00022963"/>
    </source>
</evidence>
<evidence type="ECO:0000256" key="2">
    <source>
        <dbReference type="ARBA" id="ARBA00008664"/>
    </source>
</evidence>
<evidence type="ECO:0000256" key="4">
    <source>
        <dbReference type="ARBA" id="ARBA00022801"/>
    </source>
</evidence>
<keyword evidence="10" id="KW-1185">Reference proteome</keyword>
<reference evidence="9 10" key="1">
    <citation type="submission" date="2015-08" db="EMBL/GenBank/DDBJ databases">
        <authorList>
            <person name="Babu N.S."/>
            <person name="Beckwith C.J."/>
            <person name="Beseler K.G."/>
            <person name="Brison A."/>
            <person name="Carone J.V."/>
            <person name="Caskin T.P."/>
            <person name="Diamond M."/>
            <person name="Durham M.E."/>
            <person name="Foxe J.M."/>
            <person name="Go M."/>
            <person name="Henderson B.A."/>
            <person name="Jones I.B."/>
            <person name="McGettigan J.A."/>
            <person name="Micheletti S.J."/>
            <person name="Nasrallah M.E."/>
            <person name="Ortiz D."/>
            <person name="Piller C.R."/>
            <person name="Privatt S.R."/>
            <person name="Schneider S.L."/>
            <person name="Sharp S."/>
            <person name="Smith T.C."/>
            <person name="Stanton J.D."/>
            <person name="Ullery H.E."/>
            <person name="Wilson R.J."/>
            <person name="Serrano M.G."/>
            <person name="Buck G."/>
            <person name="Lee V."/>
            <person name="Wang Y."/>
            <person name="Carvalho R."/>
            <person name="Voegtly L."/>
            <person name="Shi R."/>
            <person name="Duckworth R."/>
            <person name="Johnson A."/>
            <person name="Loviza R."/>
            <person name="Walstead R."/>
            <person name="Shah Z."/>
            <person name="Kiflezghi M."/>
            <person name="Wade K."/>
            <person name="Ball S.L."/>
            <person name="Bradley K.W."/>
            <person name="Asai D.J."/>
            <person name="Bowman C.A."/>
            <person name="Russell D.A."/>
            <person name="Pope W.H."/>
            <person name="Jacobs-Sera D."/>
            <person name="Hendrix R.W."/>
            <person name="Hatfull G.F."/>
        </authorList>
    </citation>
    <scope>NUCLEOTIDE SEQUENCE [LARGE SCALE GENOMIC DNA]</scope>
    <source>
        <strain evidence="9 10">DSM 27648</strain>
    </source>
</reference>
<feature type="region of interest" description="Disordered" evidence="7">
    <location>
        <begin position="48"/>
        <end position="67"/>
    </location>
</feature>
<dbReference type="InterPro" id="IPR051406">
    <property type="entry name" value="PLD_domain"/>
</dbReference>
<evidence type="ECO:0000256" key="6">
    <source>
        <dbReference type="ARBA" id="ARBA00023098"/>
    </source>
</evidence>
<dbReference type="PANTHER" id="PTHR43856">
    <property type="entry name" value="CARDIOLIPIN HYDROLASE"/>
    <property type="match status" value="1"/>
</dbReference>
<comment type="catalytic activity">
    <reaction evidence="1">
        <text>a 1,2-diacyl-sn-glycero-3-phosphocholine + H2O = a 1,2-diacyl-sn-glycero-3-phosphate + choline + H(+)</text>
        <dbReference type="Rhea" id="RHEA:14445"/>
        <dbReference type="ChEBI" id="CHEBI:15354"/>
        <dbReference type="ChEBI" id="CHEBI:15377"/>
        <dbReference type="ChEBI" id="CHEBI:15378"/>
        <dbReference type="ChEBI" id="CHEBI:57643"/>
        <dbReference type="ChEBI" id="CHEBI:58608"/>
        <dbReference type="EC" id="3.1.4.4"/>
    </reaction>
</comment>
<evidence type="ECO:0000256" key="7">
    <source>
        <dbReference type="SAM" id="MobiDB-lite"/>
    </source>
</evidence>
<feature type="domain" description="PLD phosphodiesterase" evidence="8">
    <location>
        <begin position="478"/>
        <end position="508"/>
    </location>
</feature>
<evidence type="ECO:0000256" key="1">
    <source>
        <dbReference type="ARBA" id="ARBA00000798"/>
    </source>
</evidence>
<evidence type="ECO:0000313" key="10">
    <source>
        <dbReference type="Proteomes" id="UP000064967"/>
    </source>
</evidence>
<dbReference type="Proteomes" id="UP000064967">
    <property type="component" value="Chromosome"/>
</dbReference>
<name>A0A0K1Q236_9BACT</name>
<dbReference type="SUPFAM" id="SSF56024">
    <property type="entry name" value="Phospholipase D/nuclease"/>
    <property type="match status" value="2"/>
</dbReference>
<dbReference type="InterPro" id="IPR025202">
    <property type="entry name" value="PLD-like_dom"/>
</dbReference>
<evidence type="ECO:0000256" key="3">
    <source>
        <dbReference type="ARBA" id="ARBA00012027"/>
    </source>
</evidence>
<dbReference type="STRING" id="1391654.AKJ09_06517"/>
<accession>A0A0K1Q236</accession>
<feature type="compositionally biased region" description="Basic and acidic residues" evidence="7">
    <location>
        <begin position="48"/>
        <end position="59"/>
    </location>
</feature>
<protein>
    <recommendedName>
        <fullName evidence="3">phospholipase D</fullName>
        <ecNumber evidence="3">3.1.4.4</ecNumber>
    </recommendedName>
</protein>
<evidence type="ECO:0000259" key="8">
    <source>
        <dbReference type="PROSITE" id="PS50035"/>
    </source>
</evidence>
<dbReference type="Gene3D" id="3.30.870.10">
    <property type="entry name" value="Endonuclease Chain A"/>
    <property type="match status" value="2"/>
</dbReference>